<dbReference type="EMBL" id="JACHIH010000009">
    <property type="protein sequence ID" value="MBB5047197.1"/>
    <property type="molecule type" value="Genomic_DNA"/>
</dbReference>
<dbReference type="RefSeq" id="WP_184256791.1">
    <property type="nucleotide sequence ID" value="NZ_JACHIH010000009.1"/>
</dbReference>
<proteinExistence type="predicted"/>
<feature type="region of interest" description="Disordered" evidence="1">
    <location>
        <begin position="1"/>
        <end position="57"/>
    </location>
</feature>
<organism evidence="2 3">
    <name type="scientific">Rhodopseudomonas rhenobacensis</name>
    <dbReference type="NCBI Taxonomy" id="87461"/>
    <lineage>
        <taxon>Bacteria</taxon>
        <taxon>Pseudomonadati</taxon>
        <taxon>Pseudomonadota</taxon>
        <taxon>Alphaproteobacteria</taxon>
        <taxon>Hyphomicrobiales</taxon>
        <taxon>Nitrobacteraceae</taxon>
        <taxon>Rhodopseudomonas</taxon>
    </lineage>
</organism>
<comment type="caution">
    <text evidence="2">The sequence shown here is derived from an EMBL/GenBank/DDBJ whole genome shotgun (WGS) entry which is preliminary data.</text>
</comment>
<dbReference type="AlphaFoldDB" id="A0A7W7Z387"/>
<keyword evidence="3" id="KW-1185">Reference proteome</keyword>
<evidence type="ECO:0000313" key="2">
    <source>
        <dbReference type="EMBL" id="MBB5047197.1"/>
    </source>
</evidence>
<accession>A0A7W7Z387</accession>
<reference evidence="2 3" key="1">
    <citation type="submission" date="2020-08" db="EMBL/GenBank/DDBJ databases">
        <title>Genomic Encyclopedia of Type Strains, Phase IV (KMG-IV): sequencing the most valuable type-strain genomes for metagenomic binning, comparative biology and taxonomic classification.</title>
        <authorList>
            <person name="Goeker M."/>
        </authorList>
    </citation>
    <scope>NUCLEOTIDE SEQUENCE [LARGE SCALE GENOMIC DNA]</scope>
    <source>
        <strain evidence="2 3">DSM 12706</strain>
    </source>
</reference>
<sequence length="57" mass="6385">MPAFTFEKISPPARGGASPKPEKKKHGIIIQLLDRFVDRRRSHSEDDEATGEQSPPK</sequence>
<gene>
    <name evidence="2" type="ORF">HNR60_001949</name>
</gene>
<protein>
    <submittedName>
        <fullName evidence="2">Uncharacterized protein</fullName>
    </submittedName>
</protein>
<evidence type="ECO:0000313" key="3">
    <source>
        <dbReference type="Proteomes" id="UP000542353"/>
    </source>
</evidence>
<dbReference type="Proteomes" id="UP000542353">
    <property type="component" value="Unassembled WGS sequence"/>
</dbReference>
<evidence type="ECO:0000256" key="1">
    <source>
        <dbReference type="SAM" id="MobiDB-lite"/>
    </source>
</evidence>
<name>A0A7W7Z387_9BRAD</name>